<evidence type="ECO:0000259" key="1">
    <source>
        <dbReference type="Pfam" id="PF10000"/>
    </source>
</evidence>
<dbReference type="GO" id="GO:0006520">
    <property type="term" value="P:amino acid metabolic process"/>
    <property type="evidence" value="ECO:0007669"/>
    <property type="project" value="UniProtKB-ARBA"/>
</dbReference>
<dbReference type="PANTHER" id="PTHR39199:SF1">
    <property type="entry name" value="BLR5128 PROTEIN"/>
    <property type="match status" value="1"/>
</dbReference>
<dbReference type="Proteomes" id="UP001296104">
    <property type="component" value="Unassembled WGS sequence"/>
</dbReference>
<reference evidence="2" key="1">
    <citation type="submission" date="2023-11" db="EMBL/GenBank/DDBJ databases">
        <authorList>
            <person name="Alioto T."/>
            <person name="Alioto T."/>
            <person name="Gomez Garrido J."/>
        </authorList>
    </citation>
    <scope>NUCLEOTIDE SEQUENCE</scope>
</reference>
<dbReference type="SUPFAM" id="SSF55021">
    <property type="entry name" value="ACT-like"/>
    <property type="match status" value="2"/>
</dbReference>
<evidence type="ECO:0000313" key="3">
    <source>
        <dbReference type="Proteomes" id="UP001296104"/>
    </source>
</evidence>
<evidence type="ECO:0000313" key="2">
    <source>
        <dbReference type="EMBL" id="CAK4028320.1"/>
    </source>
</evidence>
<dbReference type="Pfam" id="PF10000">
    <property type="entry name" value="ACT_3"/>
    <property type="match status" value="1"/>
</dbReference>
<organism evidence="2 3">
    <name type="scientific">Lecanosticta acicola</name>
    <dbReference type="NCBI Taxonomy" id="111012"/>
    <lineage>
        <taxon>Eukaryota</taxon>
        <taxon>Fungi</taxon>
        <taxon>Dikarya</taxon>
        <taxon>Ascomycota</taxon>
        <taxon>Pezizomycotina</taxon>
        <taxon>Dothideomycetes</taxon>
        <taxon>Dothideomycetidae</taxon>
        <taxon>Mycosphaerellales</taxon>
        <taxon>Mycosphaerellaceae</taxon>
        <taxon>Lecanosticta</taxon>
    </lineage>
</organism>
<accession>A0AAI8Z033</accession>
<name>A0AAI8Z033_9PEZI</name>
<dbReference type="InterPro" id="IPR018717">
    <property type="entry name" value="DUF2241"/>
</dbReference>
<dbReference type="PANTHER" id="PTHR39199">
    <property type="entry name" value="BLR5128 PROTEIN"/>
    <property type="match status" value="1"/>
</dbReference>
<feature type="domain" description="DUF2241" evidence="1">
    <location>
        <begin position="10"/>
        <end position="86"/>
    </location>
</feature>
<dbReference type="AlphaFoldDB" id="A0AAI8Z033"/>
<keyword evidence="3" id="KW-1185">Reference proteome</keyword>
<dbReference type="EMBL" id="CAVMBE010000032">
    <property type="protein sequence ID" value="CAK4028320.1"/>
    <property type="molecule type" value="Genomic_DNA"/>
</dbReference>
<proteinExistence type="predicted"/>
<dbReference type="GO" id="GO:0046394">
    <property type="term" value="P:carboxylic acid biosynthetic process"/>
    <property type="evidence" value="ECO:0007669"/>
    <property type="project" value="UniProtKB-ARBA"/>
</dbReference>
<dbReference type="InterPro" id="IPR045865">
    <property type="entry name" value="ACT-like_dom_sf"/>
</dbReference>
<comment type="caution">
    <text evidence="2">The sequence shown here is derived from an EMBL/GenBank/DDBJ whole genome shotgun (WGS) entry which is preliminary data.</text>
</comment>
<dbReference type="Gene3D" id="3.30.2130.10">
    <property type="entry name" value="VC0802-like"/>
    <property type="match status" value="1"/>
</dbReference>
<gene>
    <name evidence="2" type="ORF">LECACI_7A005140</name>
</gene>
<sequence>MASSSSSSSSGTTNLRELIKSTTPILEPEQFVFAHLLADSSKLPDTFSRMSELNVKMLFREREAWTIILPQAVADREGLGYEFPCRQITLNIHSSLDAVGFIAAIAARLTRLSVGVNCVAAYYHDHLFIPTGREDSVVAELEAMASEQK</sequence>
<protein>
    <recommendedName>
        <fullName evidence="1">DUF2241 domain-containing protein</fullName>
    </recommendedName>
</protein>